<gene>
    <name evidence="7" type="ORF">UU83_C0005G0011</name>
</gene>
<organism evidence="7 8">
    <name type="scientific">Candidatus Jorgensenbacteria bacterium GW2011_GWF2_41_8</name>
    <dbReference type="NCBI Taxonomy" id="1618667"/>
    <lineage>
        <taxon>Bacteria</taxon>
        <taxon>Candidatus Joergenseniibacteriota</taxon>
    </lineage>
</organism>
<evidence type="ECO:0000256" key="4">
    <source>
        <dbReference type="ARBA" id="ARBA00022825"/>
    </source>
</evidence>
<comment type="similarity">
    <text evidence="1">Belongs to the peptidase S49 family.</text>
</comment>
<dbReference type="InterPro" id="IPR004635">
    <property type="entry name" value="Pept_S49_SppA"/>
</dbReference>
<evidence type="ECO:0000313" key="7">
    <source>
        <dbReference type="EMBL" id="KKS25502.1"/>
    </source>
</evidence>
<accession>A0A0G0XM02</accession>
<feature type="transmembrane region" description="Helical" evidence="5">
    <location>
        <begin position="39"/>
        <end position="59"/>
    </location>
</feature>
<keyword evidence="5" id="KW-1133">Transmembrane helix</keyword>
<evidence type="ECO:0000256" key="5">
    <source>
        <dbReference type="SAM" id="Phobius"/>
    </source>
</evidence>
<dbReference type="SUPFAM" id="SSF52096">
    <property type="entry name" value="ClpP/crotonase"/>
    <property type="match status" value="1"/>
</dbReference>
<feature type="domain" description="Peptidase S49" evidence="6">
    <location>
        <begin position="175"/>
        <end position="323"/>
    </location>
</feature>
<keyword evidence="5" id="KW-0472">Membrane</keyword>
<evidence type="ECO:0000313" key="8">
    <source>
        <dbReference type="Proteomes" id="UP000033856"/>
    </source>
</evidence>
<dbReference type="InterPro" id="IPR002142">
    <property type="entry name" value="Peptidase_S49"/>
</dbReference>
<protein>
    <submittedName>
        <fullName evidence="7">Signal peptide peptidase SppA, 36K type</fullName>
    </submittedName>
</protein>
<dbReference type="InterPro" id="IPR029045">
    <property type="entry name" value="ClpP/crotonase-like_dom_sf"/>
</dbReference>
<keyword evidence="5" id="KW-0812">Transmembrane</keyword>
<dbReference type="GO" id="GO:0006508">
    <property type="term" value="P:proteolysis"/>
    <property type="evidence" value="ECO:0007669"/>
    <property type="project" value="UniProtKB-KW"/>
</dbReference>
<reference evidence="7 8" key="1">
    <citation type="journal article" date="2015" name="Nature">
        <title>rRNA introns, odd ribosomes, and small enigmatic genomes across a large radiation of phyla.</title>
        <authorList>
            <person name="Brown C.T."/>
            <person name="Hug L.A."/>
            <person name="Thomas B.C."/>
            <person name="Sharon I."/>
            <person name="Castelle C.J."/>
            <person name="Singh A."/>
            <person name="Wilkins M.J."/>
            <person name="Williams K.H."/>
            <person name="Banfield J.F."/>
        </authorList>
    </citation>
    <scope>NUCLEOTIDE SEQUENCE [LARGE SCALE GENOMIC DNA]</scope>
</reference>
<keyword evidence="2" id="KW-0645">Protease</keyword>
<dbReference type="AlphaFoldDB" id="A0A0G0XM02"/>
<name>A0A0G0XM02_9BACT</name>
<sequence length="374" mass="41261">MLLICQLFANKTAICYACFNLHIEKGVIMKSLKKIFLSLYAVVSLVAILVSVGLLLFIFSGDKKIYKNYVEVVVSDREPVLLNEEAQLRRKIMDAVGGAGERSKPPTEGTFVVIPITGPIFNSNDSEYREILEQLFIASNLSQNVKAVIFWVDSPGGGVTASDDLFMEISSLRIKGIKTVSFIHGLSASGAYYATAFSDRMIASPMAIVGSIGVIIKFFNFRKLAKGVGVEVETVKSSEMKDIGSPFKRMSGRERAVFEKLIQHSFVRFKMIVKLGRLMSEQEVDEVATGEVWSASDAKDKHLVDRVGYFDEAIVAAVELTGVENPKIIAYQKQPGFLDSVMDKLNGLAGGPSVSRKVMKEISETPQLLYEWCP</sequence>
<evidence type="ECO:0000259" key="6">
    <source>
        <dbReference type="Pfam" id="PF01343"/>
    </source>
</evidence>
<keyword evidence="3" id="KW-0378">Hydrolase</keyword>
<proteinExistence type="inferred from homology"/>
<feature type="transmembrane region" description="Helical" evidence="5">
    <location>
        <begin position="201"/>
        <end position="219"/>
    </location>
</feature>
<dbReference type="NCBIfam" id="TIGR00706">
    <property type="entry name" value="SppA_dom"/>
    <property type="match status" value="1"/>
</dbReference>
<dbReference type="Pfam" id="PF01343">
    <property type="entry name" value="Peptidase_S49"/>
    <property type="match status" value="1"/>
</dbReference>
<dbReference type="PANTHER" id="PTHR42987:SF4">
    <property type="entry name" value="PROTEASE SOHB-RELATED"/>
    <property type="match status" value="1"/>
</dbReference>
<dbReference type="GO" id="GO:0008236">
    <property type="term" value="F:serine-type peptidase activity"/>
    <property type="evidence" value="ECO:0007669"/>
    <property type="project" value="UniProtKB-KW"/>
</dbReference>
<comment type="caution">
    <text evidence="7">The sequence shown here is derived from an EMBL/GenBank/DDBJ whole genome shotgun (WGS) entry which is preliminary data.</text>
</comment>
<dbReference type="PANTHER" id="PTHR42987">
    <property type="entry name" value="PEPTIDASE S49"/>
    <property type="match status" value="1"/>
</dbReference>
<dbReference type="InterPro" id="IPR047272">
    <property type="entry name" value="S49_SppA_C"/>
</dbReference>
<dbReference type="Gene3D" id="3.90.226.10">
    <property type="entry name" value="2-enoyl-CoA Hydratase, Chain A, domain 1"/>
    <property type="match status" value="2"/>
</dbReference>
<dbReference type="CDD" id="cd07023">
    <property type="entry name" value="S49_Sppa_N_C"/>
    <property type="match status" value="1"/>
</dbReference>
<evidence type="ECO:0000256" key="3">
    <source>
        <dbReference type="ARBA" id="ARBA00022801"/>
    </source>
</evidence>
<evidence type="ECO:0000256" key="2">
    <source>
        <dbReference type="ARBA" id="ARBA00022670"/>
    </source>
</evidence>
<dbReference type="EMBL" id="LCCD01000005">
    <property type="protein sequence ID" value="KKS25502.1"/>
    <property type="molecule type" value="Genomic_DNA"/>
</dbReference>
<dbReference type="Proteomes" id="UP000033856">
    <property type="component" value="Unassembled WGS sequence"/>
</dbReference>
<keyword evidence="4" id="KW-0720">Serine protease</keyword>
<feature type="transmembrane region" description="Helical" evidence="5">
    <location>
        <begin position="176"/>
        <end position="195"/>
    </location>
</feature>
<evidence type="ECO:0000256" key="1">
    <source>
        <dbReference type="ARBA" id="ARBA00008683"/>
    </source>
</evidence>